<feature type="compositionally biased region" description="Low complexity" evidence="1">
    <location>
        <begin position="118"/>
        <end position="140"/>
    </location>
</feature>
<evidence type="ECO:0000256" key="1">
    <source>
        <dbReference type="SAM" id="MobiDB-lite"/>
    </source>
</evidence>
<evidence type="ECO:0000313" key="3">
    <source>
        <dbReference type="EMBL" id="EGO24310.1"/>
    </source>
</evidence>
<dbReference type="EMBL" id="GL945434">
    <property type="protein sequence ID" value="EGO24310.1"/>
    <property type="molecule type" value="Genomic_DNA"/>
</dbReference>
<dbReference type="PANTHER" id="PTHR37487:SF2">
    <property type="entry name" value="EXPRESSED PROTEIN"/>
    <property type="match status" value="1"/>
</dbReference>
<accession>F8NW53</accession>
<reference evidence="3" key="1">
    <citation type="submission" date="2011-04" db="EMBL/GenBank/DDBJ databases">
        <title>Evolution of plant cell wall degrading machinery underlies the functional diversity of forest fungi.</title>
        <authorList>
            <consortium name="US DOE Joint Genome Institute (JGI-PGF)"/>
            <person name="Eastwood D.C."/>
            <person name="Floudas D."/>
            <person name="Binder M."/>
            <person name="Majcherczyk A."/>
            <person name="Schneider P."/>
            <person name="Aerts A."/>
            <person name="Asiegbu F.O."/>
            <person name="Baker S.E."/>
            <person name="Barry K."/>
            <person name="Bendiksby M."/>
            <person name="Blumentritt M."/>
            <person name="Coutinho P.M."/>
            <person name="Cullen D."/>
            <person name="Cullen D."/>
            <person name="Gathman A."/>
            <person name="Goodell B."/>
            <person name="Henrissat B."/>
            <person name="Ihrmark K."/>
            <person name="Kauserud H."/>
            <person name="Kohler A."/>
            <person name="LaButti K."/>
            <person name="Lapidus A."/>
            <person name="Lavin J.L."/>
            <person name="Lee Y.-H."/>
            <person name="Lindquist E."/>
            <person name="Lilly W."/>
            <person name="Lucas S."/>
            <person name="Morin E."/>
            <person name="Murat C."/>
            <person name="Oguiza J.A."/>
            <person name="Park J."/>
            <person name="Pisabarro A.G."/>
            <person name="Riley R."/>
            <person name="Rosling A."/>
            <person name="Salamov A."/>
            <person name="Schmidt O."/>
            <person name="Schmutz J."/>
            <person name="Skrede I."/>
            <person name="Stenlid J."/>
            <person name="Wiebenga A."/>
            <person name="Xie X."/>
            <person name="Kues U."/>
            <person name="Hibbett D.S."/>
            <person name="Hoffmeister D."/>
            <person name="Hogberg N."/>
            <person name="Martin F."/>
            <person name="Grigoriev I.V."/>
            <person name="Watkinson S.C."/>
        </authorList>
    </citation>
    <scope>NUCLEOTIDE SEQUENCE</scope>
    <source>
        <strain evidence="3">S7.9</strain>
    </source>
</reference>
<dbReference type="AlphaFoldDB" id="F8NW53"/>
<dbReference type="Proteomes" id="UP000008064">
    <property type="component" value="Unassembled WGS sequence"/>
</dbReference>
<organism>
    <name type="scientific">Serpula lacrymans var. lacrymans (strain S7.9)</name>
    <name type="common">Dry rot fungus</name>
    <dbReference type="NCBI Taxonomy" id="578457"/>
    <lineage>
        <taxon>Eukaryota</taxon>
        <taxon>Fungi</taxon>
        <taxon>Dikarya</taxon>
        <taxon>Basidiomycota</taxon>
        <taxon>Agaricomycotina</taxon>
        <taxon>Agaricomycetes</taxon>
        <taxon>Agaricomycetidae</taxon>
        <taxon>Boletales</taxon>
        <taxon>Coniophorineae</taxon>
        <taxon>Serpulaceae</taxon>
        <taxon>Serpula</taxon>
    </lineage>
</organism>
<feature type="signal peptide" evidence="2">
    <location>
        <begin position="1"/>
        <end position="19"/>
    </location>
</feature>
<dbReference type="GeneID" id="18819223"/>
<name>F8NW53_SERL9</name>
<feature type="region of interest" description="Disordered" evidence="1">
    <location>
        <begin position="113"/>
        <end position="140"/>
    </location>
</feature>
<dbReference type="PANTHER" id="PTHR37487">
    <property type="entry name" value="CHROMOSOME 1, WHOLE GENOME SHOTGUN SEQUENCE"/>
    <property type="match status" value="1"/>
</dbReference>
<feature type="chain" id="PRO_5003376430" description="Ser-Thr-rich glycosyl-phosphatidyl-inositol-anchored membrane family-domain-containing protein" evidence="2">
    <location>
        <begin position="20"/>
        <end position="209"/>
    </location>
</feature>
<evidence type="ECO:0008006" key="4">
    <source>
        <dbReference type="Google" id="ProtNLM"/>
    </source>
</evidence>
<dbReference type="KEGG" id="sla:SERLADRAFT_467399"/>
<dbReference type="RefSeq" id="XP_007318329.1">
    <property type="nucleotide sequence ID" value="XM_007318267.1"/>
</dbReference>
<dbReference type="OrthoDB" id="3362246at2759"/>
<proteinExistence type="predicted"/>
<keyword evidence="2" id="KW-0732">Signal</keyword>
<sequence length="209" mass="21500">MKSFTFVAALISVLPAVLGLTINTPSNVVVCEPQQFTWSGGAAPYYLSLVPGGQSMASPIKQFPTQSGTAYTWNVDLQAGTTFNIALKDSTGATAYSDIVTIQSGGSTSCVNTSVQEGSATAGSAPPATGGSSPATGGSRLPPPRVVLLPLVAPRHLLAPAPPALLRPALRAQAATVVPVSPCPLLSALLESWVLSEQFFSNFLIYQAL</sequence>
<gene>
    <name evidence="3" type="ORF">SERLADRAFT_467399</name>
</gene>
<evidence type="ECO:0000256" key="2">
    <source>
        <dbReference type="SAM" id="SignalP"/>
    </source>
</evidence>
<dbReference type="HOGENOM" id="CLU_1316107_0_0_1"/>
<protein>
    <recommendedName>
        <fullName evidence="4">Ser-Thr-rich glycosyl-phosphatidyl-inositol-anchored membrane family-domain-containing protein</fullName>
    </recommendedName>
</protein>